<name>A0A6A5TR29_9PLEO</name>
<reference evidence="1" key="1">
    <citation type="journal article" date="2020" name="Stud. Mycol.">
        <title>101 Dothideomycetes genomes: a test case for predicting lifestyles and emergence of pathogens.</title>
        <authorList>
            <person name="Haridas S."/>
            <person name="Albert R."/>
            <person name="Binder M."/>
            <person name="Bloem J."/>
            <person name="Labutti K."/>
            <person name="Salamov A."/>
            <person name="Andreopoulos B."/>
            <person name="Baker S."/>
            <person name="Barry K."/>
            <person name="Bills G."/>
            <person name="Bluhm B."/>
            <person name="Cannon C."/>
            <person name="Castanera R."/>
            <person name="Culley D."/>
            <person name="Daum C."/>
            <person name="Ezra D."/>
            <person name="Gonzalez J."/>
            <person name="Henrissat B."/>
            <person name="Kuo A."/>
            <person name="Liang C."/>
            <person name="Lipzen A."/>
            <person name="Lutzoni F."/>
            <person name="Magnuson J."/>
            <person name="Mondo S."/>
            <person name="Nolan M."/>
            <person name="Ohm R."/>
            <person name="Pangilinan J."/>
            <person name="Park H.-J."/>
            <person name="Ramirez L."/>
            <person name="Alfaro M."/>
            <person name="Sun H."/>
            <person name="Tritt A."/>
            <person name="Yoshinaga Y."/>
            <person name="Zwiers L.-H."/>
            <person name="Turgeon B."/>
            <person name="Goodwin S."/>
            <person name="Spatafora J."/>
            <person name="Crous P."/>
            <person name="Grigoriev I."/>
        </authorList>
    </citation>
    <scope>NUCLEOTIDE SEQUENCE</scope>
    <source>
        <strain evidence="1">CBS 675.92</strain>
    </source>
</reference>
<organism evidence="1 2">
    <name type="scientific">Byssothecium circinans</name>
    <dbReference type="NCBI Taxonomy" id="147558"/>
    <lineage>
        <taxon>Eukaryota</taxon>
        <taxon>Fungi</taxon>
        <taxon>Dikarya</taxon>
        <taxon>Ascomycota</taxon>
        <taxon>Pezizomycotina</taxon>
        <taxon>Dothideomycetes</taxon>
        <taxon>Pleosporomycetidae</taxon>
        <taxon>Pleosporales</taxon>
        <taxon>Massarineae</taxon>
        <taxon>Massarinaceae</taxon>
        <taxon>Byssothecium</taxon>
    </lineage>
</organism>
<dbReference type="Proteomes" id="UP000800035">
    <property type="component" value="Unassembled WGS sequence"/>
</dbReference>
<dbReference type="EMBL" id="ML976995">
    <property type="protein sequence ID" value="KAF1955383.1"/>
    <property type="molecule type" value="Genomic_DNA"/>
</dbReference>
<keyword evidence="2" id="KW-1185">Reference proteome</keyword>
<accession>A0A6A5TR29</accession>
<gene>
    <name evidence="1" type="ORF">CC80DRAFT_93261</name>
</gene>
<protein>
    <submittedName>
        <fullName evidence="1">Uncharacterized protein</fullName>
    </submittedName>
</protein>
<evidence type="ECO:0000313" key="2">
    <source>
        <dbReference type="Proteomes" id="UP000800035"/>
    </source>
</evidence>
<dbReference type="AlphaFoldDB" id="A0A6A5TR29"/>
<evidence type="ECO:0000313" key="1">
    <source>
        <dbReference type="EMBL" id="KAF1955383.1"/>
    </source>
</evidence>
<sequence length="129" mass="14814">MHPAIPGSPFVLLRPTSAASIETLAKVLRRKTLNSIHSRRPLEPCSCLEGATFIYCKKELTSIPERNNTDTLLHMRKHERRVDEVSRETTRVVRVVWCHGLWLSREIVPRATILREDVEAVCQIFGSQR</sequence>
<proteinExistence type="predicted"/>